<dbReference type="AlphaFoldDB" id="A0A0F5FST3"/>
<dbReference type="SUPFAM" id="SSF52833">
    <property type="entry name" value="Thioredoxin-like"/>
    <property type="match status" value="1"/>
</dbReference>
<proteinExistence type="inferred from homology"/>
<dbReference type="Proteomes" id="UP000033632">
    <property type="component" value="Unassembled WGS sequence"/>
</dbReference>
<protein>
    <recommendedName>
        <fullName evidence="3">thioredoxin-dependent peroxiredoxin</fullName>
        <ecNumber evidence="3">1.11.1.24</ecNumber>
    </recommendedName>
    <alternativeName>
        <fullName evidence="9">Thioredoxin peroxidase</fullName>
    </alternativeName>
    <alternativeName>
        <fullName evidence="11">Thioredoxin-dependent peroxiredoxin Bcp</fullName>
    </alternativeName>
</protein>
<evidence type="ECO:0000259" key="14">
    <source>
        <dbReference type="PROSITE" id="PS51352"/>
    </source>
</evidence>
<evidence type="ECO:0000256" key="12">
    <source>
        <dbReference type="ARBA" id="ARBA00049091"/>
    </source>
</evidence>
<dbReference type="EMBL" id="JZEX01000120">
    <property type="protein sequence ID" value="KKB11227.1"/>
    <property type="molecule type" value="Genomic_DNA"/>
</dbReference>
<dbReference type="GO" id="GO:0008379">
    <property type="term" value="F:thioredoxin peroxidase activity"/>
    <property type="evidence" value="ECO:0007669"/>
    <property type="project" value="TreeGrafter"/>
</dbReference>
<keyword evidence="7" id="KW-1015">Disulfide bond</keyword>
<evidence type="ECO:0000256" key="7">
    <source>
        <dbReference type="ARBA" id="ARBA00023157"/>
    </source>
</evidence>
<name>A0A0F5FST3_9HYPH</name>
<dbReference type="InterPro" id="IPR013766">
    <property type="entry name" value="Thioredoxin_domain"/>
</dbReference>
<evidence type="ECO:0000256" key="6">
    <source>
        <dbReference type="ARBA" id="ARBA00023002"/>
    </source>
</evidence>
<dbReference type="CDD" id="cd03017">
    <property type="entry name" value="PRX_BCP"/>
    <property type="match status" value="1"/>
</dbReference>
<comment type="subunit">
    <text evidence="2">Monomer.</text>
</comment>
<dbReference type="PIRSF" id="PIRSF000239">
    <property type="entry name" value="AHPC"/>
    <property type="match status" value="1"/>
</dbReference>
<dbReference type="OrthoDB" id="9812811at2"/>
<keyword evidence="8" id="KW-0676">Redox-active center</keyword>
<dbReference type="GO" id="GO:0045454">
    <property type="term" value="P:cell redox homeostasis"/>
    <property type="evidence" value="ECO:0007669"/>
    <property type="project" value="TreeGrafter"/>
</dbReference>
<dbReference type="InterPro" id="IPR000866">
    <property type="entry name" value="AhpC/TSA"/>
</dbReference>
<dbReference type="PANTHER" id="PTHR42801">
    <property type="entry name" value="THIOREDOXIN-DEPENDENT PEROXIDE REDUCTASE"/>
    <property type="match status" value="1"/>
</dbReference>
<comment type="similarity">
    <text evidence="10">Belongs to the peroxiredoxin family. BCP/PrxQ subfamily.</text>
</comment>
<gene>
    <name evidence="15" type="ORF">VE25_13845</name>
</gene>
<evidence type="ECO:0000256" key="1">
    <source>
        <dbReference type="ARBA" id="ARBA00003330"/>
    </source>
</evidence>
<dbReference type="PANTHER" id="PTHR42801:SF4">
    <property type="entry name" value="AHPC_TSA FAMILY PROTEIN"/>
    <property type="match status" value="1"/>
</dbReference>
<reference evidence="15 16" key="1">
    <citation type="submission" date="2015-03" db="EMBL/GenBank/DDBJ databases">
        <authorList>
            <person name="Hassan Y.I."/>
            <person name="Lepp D."/>
            <person name="Li X.-Z."/>
            <person name="Zhou T."/>
        </authorList>
    </citation>
    <scope>NUCLEOTIDE SEQUENCE [LARGE SCALE GENOMIC DNA]</scope>
    <source>
        <strain evidence="15 16">BD-c194</strain>
    </source>
</reference>
<evidence type="ECO:0000256" key="3">
    <source>
        <dbReference type="ARBA" id="ARBA00013017"/>
    </source>
</evidence>
<evidence type="ECO:0000256" key="2">
    <source>
        <dbReference type="ARBA" id="ARBA00011245"/>
    </source>
</evidence>
<feature type="domain" description="Thioredoxin" evidence="14">
    <location>
        <begin position="4"/>
        <end position="157"/>
    </location>
</feature>
<keyword evidence="5" id="KW-0049">Antioxidant</keyword>
<dbReference type="Pfam" id="PF00578">
    <property type="entry name" value="AhpC-TSA"/>
    <property type="match status" value="1"/>
</dbReference>
<keyword evidence="16" id="KW-1185">Reference proteome</keyword>
<dbReference type="GO" id="GO:0005737">
    <property type="term" value="C:cytoplasm"/>
    <property type="evidence" value="ECO:0007669"/>
    <property type="project" value="TreeGrafter"/>
</dbReference>
<dbReference type="PROSITE" id="PS51352">
    <property type="entry name" value="THIOREDOXIN_2"/>
    <property type="match status" value="1"/>
</dbReference>
<evidence type="ECO:0000256" key="8">
    <source>
        <dbReference type="ARBA" id="ARBA00023284"/>
    </source>
</evidence>
<dbReference type="PATRIC" id="fig|443610.3.peg.1012"/>
<comment type="catalytic activity">
    <reaction evidence="12">
        <text>a hydroperoxide + [thioredoxin]-dithiol = an alcohol + [thioredoxin]-disulfide + H2O</text>
        <dbReference type="Rhea" id="RHEA:62620"/>
        <dbReference type="Rhea" id="RHEA-COMP:10698"/>
        <dbReference type="Rhea" id="RHEA-COMP:10700"/>
        <dbReference type="ChEBI" id="CHEBI:15377"/>
        <dbReference type="ChEBI" id="CHEBI:29950"/>
        <dbReference type="ChEBI" id="CHEBI:30879"/>
        <dbReference type="ChEBI" id="CHEBI:35924"/>
        <dbReference type="ChEBI" id="CHEBI:50058"/>
        <dbReference type="EC" id="1.11.1.24"/>
    </reaction>
</comment>
<feature type="active site" description="Cysteine sulfenic acid (-SOH) intermediate; for peroxidase activity" evidence="13">
    <location>
        <position position="46"/>
    </location>
</feature>
<evidence type="ECO:0000313" key="15">
    <source>
        <dbReference type="EMBL" id="KKB11227.1"/>
    </source>
</evidence>
<keyword evidence="6" id="KW-0560">Oxidoreductase</keyword>
<evidence type="ECO:0000256" key="11">
    <source>
        <dbReference type="ARBA" id="ARBA00042639"/>
    </source>
</evidence>
<evidence type="ECO:0000256" key="10">
    <source>
        <dbReference type="ARBA" id="ARBA00038489"/>
    </source>
</evidence>
<keyword evidence="4" id="KW-0575">Peroxidase</keyword>
<dbReference type="GO" id="GO:0034599">
    <property type="term" value="P:cellular response to oxidative stress"/>
    <property type="evidence" value="ECO:0007669"/>
    <property type="project" value="TreeGrafter"/>
</dbReference>
<sequence>MSTPSIGDSAPDFALPTDAGTTFRLSDHRGRPVVLFFYPQDDTDNCTRENQEFSQTAAAFEKAGAVLAGISPDSIESHCQFRDKYGLKVPLLSDPDHKAIGPYGLWQQKKLYGREYLGLVRTSFVIDAEGRIAAIVPATRIKGHAEKVLKALEEVVAR</sequence>
<dbReference type="EC" id="1.11.1.24" evidence="3"/>
<comment type="function">
    <text evidence="1">Thiol-specific peroxidase that catalyzes the reduction of hydrogen peroxide and organic hydroperoxides to water and alcohols, respectively. Plays a role in cell protection against oxidative stress by detoxifying peroxides and as sensor of hydrogen peroxide-mediated signaling events.</text>
</comment>
<dbReference type="InterPro" id="IPR024706">
    <property type="entry name" value="Peroxiredoxin_AhpC-typ"/>
</dbReference>
<evidence type="ECO:0000313" key="16">
    <source>
        <dbReference type="Proteomes" id="UP000033632"/>
    </source>
</evidence>
<dbReference type="Gene3D" id="3.40.30.10">
    <property type="entry name" value="Glutaredoxin"/>
    <property type="match status" value="1"/>
</dbReference>
<evidence type="ECO:0000256" key="4">
    <source>
        <dbReference type="ARBA" id="ARBA00022559"/>
    </source>
</evidence>
<dbReference type="InterPro" id="IPR050924">
    <property type="entry name" value="Peroxiredoxin_BCP/PrxQ"/>
</dbReference>
<evidence type="ECO:0000256" key="13">
    <source>
        <dbReference type="PIRSR" id="PIRSR000239-1"/>
    </source>
</evidence>
<evidence type="ECO:0000256" key="5">
    <source>
        <dbReference type="ARBA" id="ARBA00022862"/>
    </source>
</evidence>
<evidence type="ECO:0000256" key="9">
    <source>
        <dbReference type="ARBA" id="ARBA00032824"/>
    </source>
</evidence>
<organism evidence="15 16">
    <name type="scientific">Devosia geojensis</name>
    <dbReference type="NCBI Taxonomy" id="443610"/>
    <lineage>
        <taxon>Bacteria</taxon>
        <taxon>Pseudomonadati</taxon>
        <taxon>Pseudomonadota</taxon>
        <taxon>Alphaproteobacteria</taxon>
        <taxon>Hyphomicrobiales</taxon>
        <taxon>Devosiaceae</taxon>
        <taxon>Devosia</taxon>
    </lineage>
</organism>
<dbReference type="STRING" id="443610.VE25_13845"/>
<dbReference type="InterPro" id="IPR036249">
    <property type="entry name" value="Thioredoxin-like_sf"/>
</dbReference>
<dbReference type="RefSeq" id="WP_046109228.1">
    <property type="nucleotide sequence ID" value="NZ_JZEX01000120.1"/>
</dbReference>
<dbReference type="FunFam" id="3.40.30.10:FF:000007">
    <property type="entry name" value="Thioredoxin-dependent thiol peroxidase"/>
    <property type="match status" value="1"/>
</dbReference>
<comment type="caution">
    <text evidence="15">The sequence shown here is derived from an EMBL/GenBank/DDBJ whole genome shotgun (WGS) entry which is preliminary data.</text>
</comment>
<accession>A0A0F5FST3</accession>